<comment type="subcellular location">
    <subcellularLocation>
        <location evidence="9">Cytoplasm</location>
    </subcellularLocation>
</comment>
<feature type="binding site" evidence="9">
    <location>
        <position position="129"/>
    </location>
    <ligand>
        <name>Zn(2+)</name>
        <dbReference type="ChEBI" id="CHEBI:29105"/>
        <note>catalytic</note>
    </ligand>
</feature>
<dbReference type="STRING" id="1157490.EL26_07780"/>
<dbReference type="NCBIfam" id="TIGR00043">
    <property type="entry name" value="rRNA maturation RNase YbeY"/>
    <property type="match status" value="1"/>
</dbReference>
<proteinExistence type="inferred from homology"/>
<dbReference type="SUPFAM" id="SSF55486">
    <property type="entry name" value="Metalloproteases ('zincins'), catalytic domain"/>
    <property type="match status" value="1"/>
</dbReference>
<keyword evidence="4 9" id="KW-0540">Nuclease</keyword>
<dbReference type="PANTHER" id="PTHR46986:SF1">
    <property type="entry name" value="ENDORIBONUCLEASE YBEY, CHLOROPLASTIC"/>
    <property type="match status" value="1"/>
</dbReference>
<keyword evidence="3 9" id="KW-0698">rRNA processing</keyword>
<reference evidence="10 11" key="1">
    <citation type="journal article" date="2013" name="Int. J. Syst. Evol. Microbiol.">
        <title>Tumebacillus flagellatus sp. nov., an alpha-amylase/pullulanase-producing bacterium isolated from cassava wastewater.</title>
        <authorList>
            <person name="Wang Q."/>
            <person name="Xie N."/>
            <person name="Qin Y."/>
            <person name="Shen N."/>
            <person name="Zhu J."/>
            <person name="Mi H."/>
            <person name="Huang R."/>
        </authorList>
    </citation>
    <scope>NUCLEOTIDE SEQUENCE [LARGE SCALE GENOMIC DNA]</scope>
    <source>
        <strain evidence="10 11">GST4</strain>
    </source>
</reference>
<evidence type="ECO:0000256" key="6">
    <source>
        <dbReference type="ARBA" id="ARBA00022759"/>
    </source>
</evidence>
<dbReference type="GO" id="GO:0008270">
    <property type="term" value="F:zinc ion binding"/>
    <property type="evidence" value="ECO:0007669"/>
    <property type="project" value="UniProtKB-UniRule"/>
</dbReference>
<feature type="binding site" evidence="9">
    <location>
        <position position="135"/>
    </location>
    <ligand>
        <name>Zn(2+)</name>
        <dbReference type="ChEBI" id="CHEBI:29105"/>
        <note>catalytic</note>
    </ligand>
</feature>
<sequence length="160" mass="18020">MLVDVIDEIGEEYPFNAEELITKAIRAAAAHEGIEAGEVVVSLVDDESIHELNRTYRGKDAPTDVLSFAMLEGEDDEMEIIFDEEDETEEDNTLGDIIISMETCKRQAADYGHSFERELAFLTVHGFLHLIGYDHMTPEDEKEMFGRQDTILESAGFTRG</sequence>
<feature type="binding site" evidence="9">
    <location>
        <position position="125"/>
    </location>
    <ligand>
        <name>Zn(2+)</name>
        <dbReference type="ChEBI" id="CHEBI:29105"/>
        <note>catalytic</note>
    </ligand>
</feature>
<dbReference type="Gene3D" id="3.40.390.30">
    <property type="entry name" value="Metalloproteases ('zincins'), catalytic domain"/>
    <property type="match status" value="1"/>
</dbReference>
<dbReference type="EMBL" id="JMIR01000008">
    <property type="protein sequence ID" value="KEO83809.1"/>
    <property type="molecule type" value="Genomic_DNA"/>
</dbReference>
<keyword evidence="8 9" id="KW-0862">Zinc</keyword>
<accession>A0A074LRR3</accession>
<dbReference type="InterPro" id="IPR002036">
    <property type="entry name" value="YbeY"/>
</dbReference>
<comment type="caution">
    <text evidence="10">The sequence shown here is derived from an EMBL/GenBank/DDBJ whole genome shotgun (WGS) entry which is preliminary data.</text>
</comment>
<dbReference type="GO" id="GO:0006364">
    <property type="term" value="P:rRNA processing"/>
    <property type="evidence" value="ECO:0007669"/>
    <property type="project" value="UniProtKB-UniRule"/>
</dbReference>
<name>A0A074LRR3_9BACL</name>
<dbReference type="AlphaFoldDB" id="A0A074LRR3"/>
<dbReference type="InterPro" id="IPR023091">
    <property type="entry name" value="MetalPrtase_cat_dom_sf_prd"/>
</dbReference>
<dbReference type="EC" id="3.1.-.-" evidence="9"/>
<evidence type="ECO:0000313" key="11">
    <source>
        <dbReference type="Proteomes" id="UP000027931"/>
    </source>
</evidence>
<keyword evidence="7 9" id="KW-0378">Hydrolase</keyword>
<evidence type="ECO:0000256" key="1">
    <source>
        <dbReference type="ARBA" id="ARBA00010875"/>
    </source>
</evidence>
<keyword evidence="11" id="KW-1185">Reference proteome</keyword>
<evidence type="ECO:0000256" key="3">
    <source>
        <dbReference type="ARBA" id="ARBA00022552"/>
    </source>
</evidence>
<evidence type="ECO:0000256" key="8">
    <source>
        <dbReference type="ARBA" id="ARBA00022833"/>
    </source>
</evidence>
<dbReference type="InterPro" id="IPR020549">
    <property type="entry name" value="YbeY_CS"/>
</dbReference>
<keyword evidence="2 9" id="KW-0690">Ribosome biogenesis</keyword>
<dbReference type="GO" id="GO:0004222">
    <property type="term" value="F:metalloendopeptidase activity"/>
    <property type="evidence" value="ECO:0007669"/>
    <property type="project" value="InterPro"/>
</dbReference>
<dbReference type="Pfam" id="PF02130">
    <property type="entry name" value="YbeY"/>
    <property type="match status" value="1"/>
</dbReference>
<keyword evidence="5 9" id="KW-0479">Metal-binding</keyword>
<dbReference type="eggNOG" id="COG0319">
    <property type="taxonomic scope" value="Bacteria"/>
</dbReference>
<comment type="similarity">
    <text evidence="1 9">Belongs to the endoribonuclease YbeY family.</text>
</comment>
<evidence type="ECO:0000256" key="9">
    <source>
        <dbReference type="HAMAP-Rule" id="MF_00009"/>
    </source>
</evidence>
<evidence type="ECO:0000256" key="5">
    <source>
        <dbReference type="ARBA" id="ARBA00022723"/>
    </source>
</evidence>
<dbReference type="HAMAP" id="MF_00009">
    <property type="entry name" value="Endoribonucl_YbeY"/>
    <property type="match status" value="1"/>
</dbReference>
<keyword evidence="6 9" id="KW-0255">Endonuclease</keyword>
<evidence type="ECO:0000256" key="7">
    <source>
        <dbReference type="ARBA" id="ARBA00022801"/>
    </source>
</evidence>
<comment type="function">
    <text evidence="9">Single strand-specific metallo-endoribonuclease involved in late-stage 70S ribosome quality control and in maturation of the 3' terminus of the 16S rRNA.</text>
</comment>
<dbReference type="PROSITE" id="PS01306">
    <property type="entry name" value="UPF0054"/>
    <property type="match status" value="1"/>
</dbReference>
<keyword evidence="9" id="KW-0963">Cytoplasm</keyword>
<evidence type="ECO:0000256" key="2">
    <source>
        <dbReference type="ARBA" id="ARBA00022517"/>
    </source>
</evidence>
<gene>
    <name evidence="9" type="primary">ybeY</name>
    <name evidence="10" type="ORF">EL26_07780</name>
</gene>
<dbReference type="PANTHER" id="PTHR46986">
    <property type="entry name" value="ENDORIBONUCLEASE YBEY, CHLOROPLASTIC"/>
    <property type="match status" value="1"/>
</dbReference>
<evidence type="ECO:0000256" key="4">
    <source>
        <dbReference type="ARBA" id="ARBA00022722"/>
    </source>
</evidence>
<dbReference type="GO" id="GO:0005737">
    <property type="term" value="C:cytoplasm"/>
    <property type="evidence" value="ECO:0007669"/>
    <property type="project" value="UniProtKB-SubCell"/>
</dbReference>
<comment type="cofactor">
    <cofactor evidence="9">
        <name>Zn(2+)</name>
        <dbReference type="ChEBI" id="CHEBI:29105"/>
    </cofactor>
    <text evidence="9">Binds 1 zinc ion.</text>
</comment>
<dbReference type="Proteomes" id="UP000027931">
    <property type="component" value="Unassembled WGS sequence"/>
</dbReference>
<organism evidence="10 11">
    <name type="scientific">Tumebacillus flagellatus</name>
    <dbReference type="NCBI Taxonomy" id="1157490"/>
    <lineage>
        <taxon>Bacteria</taxon>
        <taxon>Bacillati</taxon>
        <taxon>Bacillota</taxon>
        <taxon>Bacilli</taxon>
        <taxon>Bacillales</taxon>
        <taxon>Alicyclobacillaceae</taxon>
        <taxon>Tumebacillus</taxon>
    </lineage>
</organism>
<protein>
    <recommendedName>
        <fullName evidence="9">Endoribonuclease YbeY</fullName>
        <ecNumber evidence="9">3.1.-.-</ecNumber>
    </recommendedName>
</protein>
<dbReference type="GO" id="GO:0004521">
    <property type="term" value="F:RNA endonuclease activity"/>
    <property type="evidence" value="ECO:0007669"/>
    <property type="project" value="UniProtKB-UniRule"/>
</dbReference>
<evidence type="ECO:0000313" key="10">
    <source>
        <dbReference type="EMBL" id="KEO83809.1"/>
    </source>
</evidence>